<gene>
    <name evidence="1" type="ORF">IAD12_05300</name>
</gene>
<dbReference type="Proteomes" id="UP000824159">
    <property type="component" value="Unassembled WGS sequence"/>
</dbReference>
<dbReference type="EMBL" id="DVLX01000066">
    <property type="protein sequence ID" value="HIT99651.1"/>
    <property type="molecule type" value="Genomic_DNA"/>
</dbReference>
<protein>
    <submittedName>
        <fullName evidence="1">Uncharacterized protein</fullName>
    </submittedName>
</protein>
<accession>A0A9D1KUB3</accession>
<evidence type="ECO:0000313" key="1">
    <source>
        <dbReference type="EMBL" id="HIT99651.1"/>
    </source>
</evidence>
<proteinExistence type="predicted"/>
<sequence length="58" mass="6546">MSRQKNNFSSGSPIVDQMYGMEITGNVIPLNWFKTITTANGKPNSTAIMLLSDIVYWY</sequence>
<reference evidence="1" key="1">
    <citation type="submission" date="2020-10" db="EMBL/GenBank/DDBJ databases">
        <authorList>
            <person name="Gilroy R."/>
        </authorList>
    </citation>
    <scope>NUCLEOTIDE SEQUENCE</scope>
    <source>
        <strain evidence="1">CHK176-22527</strain>
    </source>
</reference>
<reference evidence="1" key="2">
    <citation type="journal article" date="2021" name="PeerJ">
        <title>Extensive microbial diversity within the chicken gut microbiome revealed by metagenomics and culture.</title>
        <authorList>
            <person name="Gilroy R."/>
            <person name="Ravi A."/>
            <person name="Getino M."/>
            <person name="Pursley I."/>
            <person name="Horton D.L."/>
            <person name="Alikhan N.F."/>
            <person name="Baker D."/>
            <person name="Gharbi K."/>
            <person name="Hall N."/>
            <person name="Watson M."/>
            <person name="Adriaenssens E.M."/>
            <person name="Foster-Nyarko E."/>
            <person name="Jarju S."/>
            <person name="Secka A."/>
            <person name="Antonio M."/>
            <person name="Oren A."/>
            <person name="Chaudhuri R.R."/>
            <person name="La Ragione R."/>
            <person name="Hildebrand F."/>
            <person name="Pallen M.J."/>
        </authorList>
    </citation>
    <scope>NUCLEOTIDE SEQUENCE</scope>
    <source>
        <strain evidence="1">CHK176-22527</strain>
    </source>
</reference>
<feature type="non-terminal residue" evidence="1">
    <location>
        <position position="58"/>
    </location>
</feature>
<organism evidence="1 2">
    <name type="scientific">Candidatus Allocopromorpha excrementavium</name>
    <dbReference type="NCBI Taxonomy" id="2840741"/>
    <lineage>
        <taxon>Bacteria</taxon>
        <taxon>Bacillati</taxon>
        <taxon>Bacillota</taxon>
        <taxon>Clostridia</taxon>
        <taxon>Eubacteriales</taxon>
        <taxon>Eubacteriaceae</taxon>
        <taxon>Eubacteriaceae incertae sedis</taxon>
        <taxon>Candidatus Allocopromorpha</taxon>
    </lineage>
</organism>
<comment type="caution">
    <text evidence="1">The sequence shown here is derived from an EMBL/GenBank/DDBJ whole genome shotgun (WGS) entry which is preliminary data.</text>
</comment>
<evidence type="ECO:0000313" key="2">
    <source>
        <dbReference type="Proteomes" id="UP000824159"/>
    </source>
</evidence>
<name>A0A9D1KUB3_9FIRM</name>
<dbReference type="AlphaFoldDB" id="A0A9D1KUB3"/>